<name>A0A1D2JPS2_PARBR</name>
<dbReference type="Proteomes" id="UP000242814">
    <property type="component" value="Unassembled WGS sequence"/>
</dbReference>
<comment type="caution">
    <text evidence="2">The sequence shown here is derived from an EMBL/GenBank/DDBJ whole genome shotgun (WGS) entry which is preliminary data.</text>
</comment>
<organism evidence="2 3">
    <name type="scientific">Paracoccidioides brasiliensis</name>
    <dbReference type="NCBI Taxonomy" id="121759"/>
    <lineage>
        <taxon>Eukaryota</taxon>
        <taxon>Fungi</taxon>
        <taxon>Dikarya</taxon>
        <taxon>Ascomycota</taxon>
        <taxon>Pezizomycotina</taxon>
        <taxon>Eurotiomycetes</taxon>
        <taxon>Eurotiomycetidae</taxon>
        <taxon>Onygenales</taxon>
        <taxon>Ajellomycetaceae</taxon>
        <taxon>Paracoccidioides</taxon>
    </lineage>
</organism>
<dbReference type="EMBL" id="LZYO01000005">
    <property type="protein sequence ID" value="ODH45183.1"/>
    <property type="molecule type" value="Genomic_DNA"/>
</dbReference>
<reference evidence="2 3" key="1">
    <citation type="submission" date="2016-06" db="EMBL/GenBank/DDBJ databases">
        <authorList>
            <person name="Kjaerup R.B."/>
            <person name="Dalgaard T.S."/>
            <person name="Juul-Madsen H.R."/>
        </authorList>
    </citation>
    <scope>NUCLEOTIDE SEQUENCE [LARGE SCALE GENOMIC DNA]</scope>
    <source>
        <strain evidence="2 3">Pb300</strain>
    </source>
</reference>
<evidence type="ECO:0000313" key="3">
    <source>
        <dbReference type="Proteomes" id="UP000242814"/>
    </source>
</evidence>
<dbReference type="PANTHER" id="PTHR47843:SF2">
    <property type="entry name" value="BTB DOMAIN-CONTAINING PROTEIN"/>
    <property type="match status" value="1"/>
</dbReference>
<dbReference type="AlphaFoldDB" id="A0A1D2JPS2"/>
<feature type="compositionally biased region" description="Acidic residues" evidence="1">
    <location>
        <begin position="169"/>
        <end position="179"/>
    </location>
</feature>
<evidence type="ECO:0000313" key="2">
    <source>
        <dbReference type="EMBL" id="ODH45183.1"/>
    </source>
</evidence>
<accession>A0A1D2JPS2</accession>
<feature type="compositionally biased region" description="Low complexity" evidence="1">
    <location>
        <begin position="236"/>
        <end position="245"/>
    </location>
</feature>
<feature type="compositionally biased region" description="Basic residues" evidence="1">
    <location>
        <begin position="185"/>
        <end position="196"/>
    </location>
</feature>
<evidence type="ECO:0008006" key="4">
    <source>
        <dbReference type="Google" id="ProtNLM"/>
    </source>
</evidence>
<proteinExistence type="predicted"/>
<feature type="compositionally biased region" description="Pro residues" evidence="1">
    <location>
        <begin position="131"/>
        <end position="142"/>
    </location>
</feature>
<dbReference type="VEuPathDB" id="FungiDB:PADG_02476"/>
<dbReference type="VEuPathDB" id="FungiDB:PABG_00088"/>
<protein>
    <recommendedName>
        <fullName evidence="4">BTB domain-containing protein</fullName>
    </recommendedName>
</protein>
<sequence>MAAVPVPDFHRYVEDILPADPSLFSIIGHNSIVLSPSFTFLVGPEHTKLTIQSGLAKHVSQRLDELMNNGHTRESRHRIAVLEEEDVETFVGFCEYAYTGDYTVPNPKATLIGRGGSEGAAGLASPLATPTRPPAPSPPATPQPGEELQITAGDGGEEREGAAEGGEEKVEEEQDDDVNQESSKGKRVKGGKKKQKGGAAKGAQGLDEVPAANLTPPRTPPPIAELAQQTPPPPAAAAAAAAARAVDPTNLDDTAAPNPCIPPSEAVSAAPDWFNFEATPKPEMPKLDSASQRSFISPKSHGLGLWGEFASLQYIHHQSASGGMALPSPLSRNTPGYGIAVSGTEPIPYLLFHAKIYVFATRFQIPTLAQLTLQKLHRDLISFPLSATTDNLGPSSAAAVIQLLHFAFTRTTRDDPVFTLTGPNPTAHRQNELRKLVTHYAACKVRELVSYEPVAPSLTGMESVDTSHLGFRDLLDSLGELASDLVYRMVD</sequence>
<evidence type="ECO:0000256" key="1">
    <source>
        <dbReference type="SAM" id="MobiDB-lite"/>
    </source>
</evidence>
<gene>
    <name evidence="2" type="ORF">ACO22_00296</name>
</gene>
<dbReference type="PANTHER" id="PTHR47843">
    <property type="entry name" value="BTB DOMAIN-CONTAINING PROTEIN-RELATED"/>
    <property type="match status" value="1"/>
</dbReference>
<feature type="region of interest" description="Disordered" evidence="1">
    <location>
        <begin position="113"/>
        <end position="264"/>
    </location>
</feature>
<feature type="compositionally biased region" description="Basic and acidic residues" evidence="1">
    <location>
        <begin position="156"/>
        <end position="168"/>
    </location>
</feature>